<dbReference type="PROSITE" id="PS00059">
    <property type="entry name" value="ADH_ZINC"/>
    <property type="match status" value="1"/>
</dbReference>
<dbReference type="GO" id="GO:0043168">
    <property type="term" value="F:anion binding"/>
    <property type="evidence" value="ECO:0007669"/>
    <property type="project" value="UniProtKB-ARBA"/>
</dbReference>
<gene>
    <name evidence="7" type="ORF">SAMN05444342_3540</name>
    <name evidence="6" type="ORF">ZOD2009_00085</name>
</gene>
<dbReference type="InterPro" id="IPR036291">
    <property type="entry name" value="NAD(P)-bd_dom_sf"/>
</dbReference>
<dbReference type="GO" id="GO:0044281">
    <property type="term" value="P:small molecule metabolic process"/>
    <property type="evidence" value="ECO:0007669"/>
    <property type="project" value="UniProtKB-ARBA"/>
</dbReference>
<dbReference type="PANTHER" id="PTHR43401:SF2">
    <property type="entry name" value="L-THREONINE 3-DEHYDROGENASE"/>
    <property type="match status" value="1"/>
</dbReference>
<dbReference type="InterPro" id="IPR013154">
    <property type="entry name" value="ADH-like_N"/>
</dbReference>
<evidence type="ECO:0000256" key="1">
    <source>
        <dbReference type="ARBA" id="ARBA00022723"/>
    </source>
</evidence>
<dbReference type="SUPFAM" id="SSF51735">
    <property type="entry name" value="NAD(P)-binding Rossmann-fold domains"/>
    <property type="match status" value="1"/>
</dbReference>
<comment type="similarity">
    <text evidence="4">Belongs to the zinc-containing alcohol dehydrogenase family.</text>
</comment>
<keyword evidence="1 4" id="KW-0479">Metal-binding</keyword>
<dbReference type="InterPro" id="IPR050129">
    <property type="entry name" value="Zn_alcohol_dh"/>
</dbReference>
<evidence type="ECO:0000313" key="7">
    <source>
        <dbReference type="EMBL" id="SHL32888.1"/>
    </source>
</evidence>
<feature type="domain" description="Enoyl reductase (ER)" evidence="5">
    <location>
        <begin position="20"/>
        <end position="346"/>
    </location>
</feature>
<dbReference type="InterPro" id="IPR020843">
    <property type="entry name" value="ER"/>
</dbReference>
<dbReference type="AlphaFoldDB" id="E7QMK1"/>
<dbReference type="SUPFAM" id="SSF50129">
    <property type="entry name" value="GroES-like"/>
    <property type="match status" value="1"/>
</dbReference>
<reference evidence="9" key="2">
    <citation type="submission" date="2016-11" db="EMBL/GenBank/DDBJ databases">
        <authorList>
            <person name="Varghese N."/>
            <person name="Submissions S."/>
        </authorList>
    </citation>
    <scope>NUCLEOTIDE SEQUENCE [LARGE SCALE GENOMIC DNA]</scope>
    <source>
        <strain evidence="9">DX253</strain>
    </source>
</reference>
<name>E7QMK1_HALPU</name>
<dbReference type="GO" id="GO:0051262">
    <property type="term" value="P:protein tetramerization"/>
    <property type="evidence" value="ECO:0007669"/>
    <property type="project" value="UniProtKB-ARBA"/>
</dbReference>
<keyword evidence="2 4" id="KW-0862">Zinc</keyword>
<dbReference type="EMBL" id="AEMG01000001">
    <property type="protein sequence ID" value="EFW94185.1"/>
    <property type="molecule type" value="Genomic_DNA"/>
</dbReference>
<dbReference type="PANTHER" id="PTHR43401">
    <property type="entry name" value="L-THREONINE 3-DEHYDROGENASE"/>
    <property type="match status" value="1"/>
</dbReference>
<dbReference type="eggNOG" id="arCOG01459">
    <property type="taxonomic scope" value="Archaea"/>
</dbReference>
<dbReference type="InterPro" id="IPR002328">
    <property type="entry name" value="ADH_Zn_CS"/>
</dbReference>
<dbReference type="Gene3D" id="3.90.180.10">
    <property type="entry name" value="Medium-chain alcohol dehydrogenases, catalytic domain"/>
    <property type="match status" value="1"/>
</dbReference>
<comment type="cofactor">
    <cofactor evidence="4">
        <name>Zn(2+)</name>
        <dbReference type="ChEBI" id="CHEBI:29105"/>
    </cofactor>
</comment>
<dbReference type="Proteomes" id="UP000184203">
    <property type="component" value="Unassembled WGS sequence"/>
</dbReference>
<dbReference type="PATRIC" id="fig|797209.4.peg.12"/>
<dbReference type="Proteomes" id="UP000003751">
    <property type="component" value="Unassembled WGS sequence"/>
</dbReference>
<proteinExistence type="inferred from homology"/>
<dbReference type="Pfam" id="PF08240">
    <property type="entry name" value="ADH_N"/>
    <property type="match status" value="1"/>
</dbReference>
<dbReference type="InterPro" id="IPR013149">
    <property type="entry name" value="ADH-like_C"/>
</dbReference>
<evidence type="ECO:0000313" key="8">
    <source>
        <dbReference type="Proteomes" id="UP000003751"/>
    </source>
</evidence>
<accession>E7QMK1</accession>
<evidence type="ECO:0000313" key="9">
    <source>
        <dbReference type="Proteomes" id="UP000184203"/>
    </source>
</evidence>
<reference evidence="6 8" key="1">
    <citation type="journal article" date="2014" name="ISME J.">
        <title>Trehalose/2-sulfotrehalose biosynthesis and glycine-betaine uptake are widely spread mechanisms for osmoadaptation in the Halobacteriales.</title>
        <authorList>
            <person name="Youssef N.H."/>
            <person name="Savage-Ashlock K.N."/>
            <person name="McCully A.L."/>
            <person name="Luedtke B."/>
            <person name="Shaw E.I."/>
            <person name="Hoff W.D."/>
            <person name="Elshahed M.S."/>
        </authorList>
    </citation>
    <scope>NUCLEOTIDE SEQUENCE [LARGE SCALE GENOMIC DNA]</scope>
    <source>
        <strain evidence="6 8">DX253</strain>
    </source>
</reference>
<dbReference type="Pfam" id="PF00107">
    <property type="entry name" value="ADH_zinc_N"/>
    <property type="match status" value="1"/>
</dbReference>
<dbReference type="GO" id="GO:0030554">
    <property type="term" value="F:adenyl nucleotide binding"/>
    <property type="evidence" value="ECO:0007669"/>
    <property type="project" value="UniProtKB-ARBA"/>
</dbReference>
<dbReference type="GO" id="GO:0008270">
    <property type="term" value="F:zinc ion binding"/>
    <property type="evidence" value="ECO:0007669"/>
    <property type="project" value="InterPro"/>
</dbReference>
<keyword evidence="3" id="KW-0560">Oxidoreductase</keyword>
<keyword evidence="9" id="KW-1185">Reference proteome</keyword>
<organism evidence="6 8">
    <name type="scientific">Haladaptatus paucihalophilus DX253</name>
    <dbReference type="NCBI Taxonomy" id="797209"/>
    <lineage>
        <taxon>Archaea</taxon>
        <taxon>Methanobacteriati</taxon>
        <taxon>Methanobacteriota</taxon>
        <taxon>Stenosarchaea group</taxon>
        <taxon>Halobacteria</taxon>
        <taxon>Halobacteriales</taxon>
        <taxon>Haladaptataceae</taxon>
        <taxon>Haladaptatus</taxon>
    </lineage>
</organism>
<evidence type="ECO:0000256" key="3">
    <source>
        <dbReference type="ARBA" id="ARBA00023002"/>
    </source>
</evidence>
<evidence type="ECO:0000259" key="5">
    <source>
        <dbReference type="SMART" id="SM00829"/>
    </source>
</evidence>
<dbReference type="EMBL" id="FRAN01000006">
    <property type="protein sequence ID" value="SHL32888.1"/>
    <property type="molecule type" value="Genomic_DNA"/>
</dbReference>
<dbReference type="GO" id="GO:0016616">
    <property type="term" value="F:oxidoreductase activity, acting on the CH-OH group of donors, NAD or NADP as acceptor"/>
    <property type="evidence" value="ECO:0007669"/>
    <property type="project" value="UniProtKB-ARBA"/>
</dbReference>
<sequence length="354" mass="38090">MEPQSSKPVGETMKAIVQTGREEVEVQEVKRQSPSADEVLVRVKYAGVCGSDVHAYLQMDGFEWVKMPRVMGHEYAGTVVETGENVTRFSVGETVVEIPIHPCGECHQCEIGEENVCQNTTLVGMETDGAYSEYTTVDANQLIAIPDAIETRHAAVTEPLAIAARAAYERADVTPGDSILVQGPGPIGMLIAALLDSLGAHVIVSGLGKDTKYRLPLAKELGIETVDISETDLGEYIERETDSIGVDTVFDTTGHKSGVETAVDYARKGGEVIVVGLPGESSELFFSPIVRGELDIKTSYGATRENYKQAVNVLEVGAIDVETIIDTSYESDGPASAFEDFLAGQTCKPMFSFQ</sequence>
<protein>
    <submittedName>
        <fullName evidence="6">Alcohol dehydrogenase GroES domain protein</fullName>
    </submittedName>
    <submittedName>
        <fullName evidence="7">L-iditol 2-dehydrogenase</fullName>
    </submittedName>
</protein>
<evidence type="ECO:0000256" key="4">
    <source>
        <dbReference type="RuleBase" id="RU361277"/>
    </source>
</evidence>
<dbReference type="InterPro" id="IPR011032">
    <property type="entry name" value="GroES-like_sf"/>
</dbReference>
<evidence type="ECO:0000256" key="2">
    <source>
        <dbReference type="ARBA" id="ARBA00022833"/>
    </source>
</evidence>
<dbReference type="STRING" id="797209.GCA_000376445_04030"/>
<reference evidence="7" key="3">
    <citation type="submission" date="2016-11" db="EMBL/GenBank/DDBJ databases">
        <authorList>
            <person name="Jaros S."/>
            <person name="Januszkiewicz K."/>
            <person name="Wedrychowicz H."/>
        </authorList>
    </citation>
    <scope>NUCLEOTIDE SEQUENCE [LARGE SCALE GENOMIC DNA]</scope>
    <source>
        <strain evidence="7">DX253</strain>
    </source>
</reference>
<evidence type="ECO:0000313" key="6">
    <source>
        <dbReference type="EMBL" id="EFW94185.1"/>
    </source>
</evidence>
<dbReference type="SMART" id="SM00829">
    <property type="entry name" value="PKS_ER"/>
    <property type="match status" value="1"/>
</dbReference>
<dbReference type="Gene3D" id="3.40.50.720">
    <property type="entry name" value="NAD(P)-binding Rossmann-like Domain"/>
    <property type="match status" value="1"/>
</dbReference>